<evidence type="ECO:0000256" key="1">
    <source>
        <dbReference type="SAM" id="MobiDB-lite"/>
    </source>
</evidence>
<feature type="compositionally biased region" description="Basic and acidic residues" evidence="1">
    <location>
        <begin position="535"/>
        <end position="545"/>
    </location>
</feature>
<dbReference type="EMBL" id="LPZR01000046">
    <property type="protein sequence ID" value="KYO56264.1"/>
    <property type="molecule type" value="Genomic_DNA"/>
</dbReference>
<evidence type="ECO:0000313" key="3">
    <source>
        <dbReference type="EMBL" id="KYO56264.1"/>
    </source>
</evidence>
<proteinExistence type="predicted"/>
<dbReference type="GeneID" id="97243829"/>
<reference evidence="3 4" key="1">
    <citation type="submission" date="2015-12" db="EMBL/GenBank/DDBJ databases">
        <title>Genome sequence of Tistrella mobilis MCCC 1A02139.</title>
        <authorList>
            <person name="Lu L."/>
            <person name="Lai Q."/>
            <person name="Shao Z."/>
            <person name="Qian P."/>
        </authorList>
    </citation>
    <scope>NUCLEOTIDE SEQUENCE [LARGE SCALE GENOMIC DNA]</scope>
    <source>
        <strain evidence="3 4">MCCC 1A02139</strain>
    </source>
</reference>
<sequence>MDRRIWGLTFAMAAIGLALIQLVRVEDERRDAVTEATRQLGRDAASAEIAITGLLRGASARLDRLALELEPLLRGGKEADLASRLHTQLAPDLQGCTLRVTDGAGRILVQLGEVLPLAPSGLLAVTVHDRTTPPPPDAVPRLMASGLFIAADRDRVVLSRPIGDPSETGRSGRPEGVVVMLLGRSVFRQIADQLIPDRDTAVTLADGAGGRIVVTGGRPATADADLVERQVDAFPLRLIAARTIAPAEAGWGWLAGNLGSGLLIGLMAGAAAALLLGPARRQDAARARPREGDATVMRGLELARAAVWQHDARTRHVSVLPGLPALGIGVIGTADLFERIAAPERQALLAALADLGAGRRGALDMVLTVPSQSGGAPRYLRVVGGGLPEGGRSTGLIHDITETEVALRRADDRLRSLTEIQSLAGIASWSWPIGAPRVWCANELFSAFGLDSPPDGAIDAPQFQAMVLAEDRPRVREALRRARRGTVSALDFRLLRIDGRIVRMHGAAAPGFDDDGQVVRINGALAVDPGPHPSDAAKPETGLHP</sequence>
<organism evidence="3 4">
    <name type="scientific">Tistrella mobilis</name>
    <dbReference type="NCBI Taxonomy" id="171437"/>
    <lineage>
        <taxon>Bacteria</taxon>
        <taxon>Pseudomonadati</taxon>
        <taxon>Pseudomonadota</taxon>
        <taxon>Alphaproteobacteria</taxon>
        <taxon>Geminicoccales</taxon>
        <taxon>Geminicoccaceae</taxon>
        <taxon>Tistrella</taxon>
    </lineage>
</organism>
<dbReference type="Proteomes" id="UP000075787">
    <property type="component" value="Unassembled WGS sequence"/>
</dbReference>
<feature type="region of interest" description="Disordered" evidence="1">
    <location>
        <begin position="525"/>
        <end position="545"/>
    </location>
</feature>
<accession>A0A162LPY6</accession>
<dbReference type="Pfam" id="PF08447">
    <property type="entry name" value="PAS_3"/>
    <property type="match status" value="1"/>
</dbReference>
<dbReference type="AlphaFoldDB" id="A0A162LPY6"/>
<dbReference type="SUPFAM" id="SSF55785">
    <property type="entry name" value="PYP-like sensor domain (PAS domain)"/>
    <property type="match status" value="1"/>
</dbReference>
<dbReference type="Gene3D" id="3.30.450.20">
    <property type="entry name" value="PAS domain"/>
    <property type="match status" value="1"/>
</dbReference>
<comment type="caution">
    <text evidence="3">The sequence shown here is derived from an EMBL/GenBank/DDBJ whole genome shotgun (WGS) entry which is preliminary data.</text>
</comment>
<gene>
    <name evidence="3" type="ORF">AUP44_02630</name>
</gene>
<dbReference type="InterPro" id="IPR035965">
    <property type="entry name" value="PAS-like_dom_sf"/>
</dbReference>
<dbReference type="RefSeq" id="WP_062761941.1">
    <property type="nucleotide sequence ID" value="NZ_CP121045.1"/>
</dbReference>
<evidence type="ECO:0000259" key="2">
    <source>
        <dbReference type="Pfam" id="PF08447"/>
    </source>
</evidence>
<name>A0A162LPY6_9PROT</name>
<dbReference type="InterPro" id="IPR013655">
    <property type="entry name" value="PAS_fold_3"/>
</dbReference>
<evidence type="ECO:0000313" key="4">
    <source>
        <dbReference type="Proteomes" id="UP000075787"/>
    </source>
</evidence>
<feature type="domain" description="PAS fold-3" evidence="2">
    <location>
        <begin position="463"/>
        <end position="524"/>
    </location>
</feature>
<protein>
    <recommendedName>
        <fullName evidence="2">PAS fold-3 domain-containing protein</fullName>
    </recommendedName>
</protein>